<dbReference type="InterPro" id="IPR050553">
    <property type="entry name" value="Thioredoxin_ResA/DsbE_sf"/>
</dbReference>
<proteinExistence type="predicted"/>
<keyword evidence="2" id="KW-0201">Cytochrome c-type biogenesis</keyword>
<evidence type="ECO:0000256" key="4">
    <source>
        <dbReference type="ARBA" id="ARBA00023157"/>
    </source>
</evidence>
<dbReference type="PROSITE" id="PS51318">
    <property type="entry name" value="TAT"/>
    <property type="match status" value="1"/>
</dbReference>
<name>A0A495IDH0_9MICO</name>
<comment type="caution">
    <text evidence="8">The sequence shown here is derived from an EMBL/GenBank/DDBJ whole genome shotgun (WGS) entry which is preliminary data.</text>
</comment>
<evidence type="ECO:0000256" key="6">
    <source>
        <dbReference type="SAM" id="SignalP"/>
    </source>
</evidence>
<dbReference type="Pfam" id="PF08534">
    <property type="entry name" value="Redoxin"/>
    <property type="match status" value="1"/>
</dbReference>
<accession>A0A495IDH0</accession>
<dbReference type="InterPro" id="IPR013740">
    <property type="entry name" value="Redoxin"/>
</dbReference>
<dbReference type="Gene3D" id="3.40.30.10">
    <property type="entry name" value="Glutaredoxin"/>
    <property type="match status" value="1"/>
</dbReference>
<comment type="subcellular location">
    <subcellularLocation>
        <location evidence="1">Cell envelope</location>
    </subcellularLocation>
</comment>
<dbReference type="EMBL" id="RBKS01000001">
    <property type="protein sequence ID" value="RKR73056.1"/>
    <property type="molecule type" value="Genomic_DNA"/>
</dbReference>
<dbReference type="PANTHER" id="PTHR42852">
    <property type="entry name" value="THIOL:DISULFIDE INTERCHANGE PROTEIN DSBE"/>
    <property type="match status" value="1"/>
</dbReference>
<keyword evidence="9" id="KW-1185">Reference proteome</keyword>
<evidence type="ECO:0000256" key="1">
    <source>
        <dbReference type="ARBA" id="ARBA00004196"/>
    </source>
</evidence>
<keyword evidence="3" id="KW-0735">Signal-anchor</keyword>
<dbReference type="SUPFAM" id="SSF52833">
    <property type="entry name" value="Thioredoxin-like"/>
    <property type="match status" value="1"/>
</dbReference>
<evidence type="ECO:0000259" key="7">
    <source>
        <dbReference type="PROSITE" id="PS51352"/>
    </source>
</evidence>
<protein>
    <submittedName>
        <fullName evidence="8">Thiol-disulfide isomerase/thioredoxin</fullName>
    </submittedName>
</protein>
<feature type="signal peptide" evidence="6">
    <location>
        <begin position="1"/>
        <end position="32"/>
    </location>
</feature>
<gene>
    <name evidence="8" type="ORF">C8E83_0138</name>
</gene>
<dbReference type="Proteomes" id="UP000280008">
    <property type="component" value="Unassembled WGS sequence"/>
</dbReference>
<dbReference type="GO" id="GO:0016853">
    <property type="term" value="F:isomerase activity"/>
    <property type="evidence" value="ECO:0007669"/>
    <property type="project" value="UniProtKB-KW"/>
</dbReference>
<feature type="domain" description="Thioredoxin" evidence="7">
    <location>
        <begin position="64"/>
        <end position="209"/>
    </location>
</feature>
<feature type="chain" id="PRO_5039305379" evidence="6">
    <location>
        <begin position="33"/>
        <end position="209"/>
    </location>
</feature>
<keyword evidence="8" id="KW-0413">Isomerase</keyword>
<evidence type="ECO:0000256" key="3">
    <source>
        <dbReference type="ARBA" id="ARBA00022968"/>
    </source>
</evidence>
<keyword evidence="3" id="KW-0812">Transmembrane</keyword>
<keyword evidence="5" id="KW-0676">Redox-active center</keyword>
<dbReference type="AlphaFoldDB" id="A0A495IDH0"/>
<evidence type="ECO:0000313" key="9">
    <source>
        <dbReference type="Proteomes" id="UP000280008"/>
    </source>
</evidence>
<dbReference type="GO" id="GO:0030313">
    <property type="term" value="C:cell envelope"/>
    <property type="evidence" value="ECO:0007669"/>
    <property type="project" value="UniProtKB-SubCell"/>
</dbReference>
<dbReference type="PANTHER" id="PTHR42852:SF6">
    <property type="entry name" value="THIOL:DISULFIDE INTERCHANGE PROTEIN DSBE"/>
    <property type="match status" value="1"/>
</dbReference>
<sequence>MNPVPTSPLSRRALLRLGALGALSAGTAATLAACTSNNSLVQQYNNGSDKNYISGDGSVEEFKPSARKDPIEFSSTTEHGKTITRKQFEGKVVVLNFWYASCPPCRAEAPALESLAKKYAGKAQFIGVNVRDEADTAIAFERSFKVTYPSVIDATDAKVQLALAGQRGPNATPTTIVLDQKGRVAARVLGEINKSILDTLISDTVSEAQ</sequence>
<organism evidence="8 9">
    <name type="scientific">Frondihabitans australicus</name>
    <dbReference type="NCBI Taxonomy" id="386892"/>
    <lineage>
        <taxon>Bacteria</taxon>
        <taxon>Bacillati</taxon>
        <taxon>Actinomycetota</taxon>
        <taxon>Actinomycetes</taxon>
        <taxon>Micrococcales</taxon>
        <taxon>Microbacteriaceae</taxon>
        <taxon>Frondihabitans</taxon>
    </lineage>
</organism>
<evidence type="ECO:0000313" key="8">
    <source>
        <dbReference type="EMBL" id="RKR73056.1"/>
    </source>
</evidence>
<dbReference type="GO" id="GO:0016491">
    <property type="term" value="F:oxidoreductase activity"/>
    <property type="evidence" value="ECO:0007669"/>
    <property type="project" value="InterPro"/>
</dbReference>
<dbReference type="InterPro" id="IPR036249">
    <property type="entry name" value="Thioredoxin-like_sf"/>
</dbReference>
<dbReference type="PROSITE" id="PS51352">
    <property type="entry name" value="THIOREDOXIN_2"/>
    <property type="match status" value="1"/>
</dbReference>
<keyword evidence="6" id="KW-0732">Signal</keyword>
<reference evidence="8 9" key="1">
    <citation type="submission" date="2018-10" db="EMBL/GenBank/DDBJ databases">
        <title>Sequencing the genomes of 1000 actinobacteria strains.</title>
        <authorList>
            <person name="Klenk H.-P."/>
        </authorList>
    </citation>
    <scope>NUCLEOTIDE SEQUENCE [LARGE SCALE GENOMIC DNA]</scope>
    <source>
        <strain evidence="8 9">DSM 17894</strain>
    </source>
</reference>
<dbReference type="InterPro" id="IPR006311">
    <property type="entry name" value="TAT_signal"/>
</dbReference>
<dbReference type="GO" id="GO:0017004">
    <property type="term" value="P:cytochrome complex assembly"/>
    <property type="evidence" value="ECO:0007669"/>
    <property type="project" value="UniProtKB-KW"/>
</dbReference>
<evidence type="ECO:0000256" key="2">
    <source>
        <dbReference type="ARBA" id="ARBA00022748"/>
    </source>
</evidence>
<keyword evidence="4" id="KW-1015">Disulfide bond</keyword>
<evidence type="ECO:0000256" key="5">
    <source>
        <dbReference type="ARBA" id="ARBA00023284"/>
    </source>
</evidence>
<dbReference type="CDD" id="cd02966">
    <property type="entry name" value="TlpA_like_family"/>
    <property type="match status" value="1"/>
</dbReference>
<dbReference type="InterPro" id="IPR013766">
    <property type="entry name" value="Thioredoxin_domain"/>
</dbReference>